<dbReference type="GO" id="GO:0003684">
    <property type="term" value="F:damaged DNA binding"/>
    <property type="evidence" value="ECO:0007669"/>
    <property type="project" value="InterPro"/>
</dbReference>
<evidence type="ECO:0000256" key="7">
    <source>
        <dbReference type="ARBA" id="ARBA00023204"/>
    </source>
</evidence>
<feature type="region of interest" description="Disordered" evidence="10">
    <location>
        <begin position="1131"/>
        <end position="1161"/>
    </location>
</feature>
<comment type="caution">
    <text evidence="13">The sequence shown here is derived from an EMBL/GenBank/DDBJ whole genome shotgun (WGS) entry which is preliminary data.</text>
</comment>
<keyword evidence="5" id="KW-0863">Zinc-finger</keyword>
<dbReference type="InterPro" id="IPR052230">
    <property type="entry name" value="DNA_polymerase_eta"/>
</dbReference>
<dbReference type="GO" id="GO:0006281">
    <property type="term" value="P:DNA repair"/>
    <property type="evidence" value="ECO:0007669"/>
    <property type="project" value="UniProtKB-KW"/>
</dbReference>
<feature type="region of interest" description="Disordered" evidence="10">
    <location>
        <begin position="597"/>
        <end position="634"/>
    </location>
</feature>
<evidence type="ECO:0000256" key="9">
    <source>
        <dbReference type="ARBA" id="ARBA00044975"/>
    </source>
</evidence>
<dbReference type="InterPro" id="IPR043128">
    <property type="entry name" value="Rev_trsase/Diguanyl_cyclase"/>
</dbReference>
<protein>
    <recommendedName>
        <fullName evidence="9">DNA polymerase eta</fullName>
    </recommendedName>
</protein>
<evidence type="ECO:0000256" key="3">
    <source>
        <dbReference type="ARBA" id="ARBA00022723"/>
    </source>
</evidence>
<feature type="transmembrane region" description="Helical" evidence="11">
    <location>
        <begin position="744"/>
        <end position="766"/>
    </location>
</feature>
<feature type="transmembrane region" description="Helical" evidence="11">
    <location>
        <begin position="703"/>
        <end position="732"/>
    </location>
</feature>
<dbReference type="GO" id="GO:0005634">
    <property type="term" value="C:nucleus"/>
    <property type="evidence" value="ECO:0007669"/>
    <property type="project" value="UniProtKB-SubCell"/>
</dbReference>
<dbReference type="PANTHER" id="PTHR45873:SF1">
    <property type="entry name" value="DNA POLYMERASE ETA"/>
    <property type="match status" value="1"/>
</dbReference>
<dbReference type="GO" id="GO:0005657">
    <property type="term" value="C:replication fork"/>
    <property type="evidence" value="ECO:0007669"/>
    <property type="project" value="UniProtKB-ARBA"/>
</dbReference>
<feature type="region of interest" description="Disordered" evidence="10">
    <location>
        <begin position="1"/>
        <end position="24"/>
    </location>
</feature>
<keyword evidence="2" id="KW-0808">Transferase</keyword>
<dbReference type="Pfam" id="PF00817">
    <property type="entry name" value="IMS"/>
    <property type="match status" value="1"/>
</dbReference>
<feature type="domain" description="UmuC" evidence="12">
    <location>
        <begin position="53"/>
        <end position="314"/>
    </location>
</feature>
<accession>A0A8H6WXH1</accession>
<dbReference type="InterPro" id="IPR001126">
    <property type="entry name" value="UmuC"/>
</dbReference>
<gene>
    <name evidence="13" type="ORF">MVEN_02468500</name>
</gene>
<dbReference type="PANTHER" id="PTHR45873">
    <property type="entry name" value="DNA POLYMERASE ETA"/>
    <property type="match status" value="1"/>
</dbReference>
<keyword evidence="4" id="KW-0227">DNA damage</keyword>
<dbReference type="Gene3D" id="3.30.1490.100">
    <property type="entry name" value="DNA polymerase, Y-family, little finger domain"/>
    <property type="match status" value="1"/>
</dbReference>
<feature type="region of interest" description="Disordered" evidence="10">
    <location>
        <begin position="519"/>
        <end position="544"/>
    </location>
</feature>
<dbReference type="SUPFAM" id="SSF100879">
    <property type="entry name" value="Lesion bypass DNA polymerase (Y-family), little finger domain"/>
    <property type="match status" value="1"/>
</dbReference>
<feature type="transmembrane region" description="Helical" evidence="11">
    <location>
        <begin position="931"/>
        <end position="948"/>
    </location>
</feature>
<evidence type="ECO:0000256" key="4">
    <source>
        <dbReference type="ARBA" id="ARBA00022763"/>
    </source>
</evidence>
<dbReference type="Proteomes" id="UP000620124">
    <property type="component" value="Unassembled WGS sequence"/>
</dbReference>
<dbReference type="GO" id="GO:0070987">
    <property type="term" value="P:error-free translesion synthesis"/>
    <property type="evidence" value="ECO:0007669"/>
    <property type="project" value="UniProtKB-ARBA"/>
</dbReference>
<evidence type="ECO:0000256" key="1">
    <source>
        <dbReference type="ARBA" id="ARBA00004123"/>
    </source>
</evidence>
<dbReference type="FunFam" id="3.40.1170.60:FF:000008">
    <property type="entry name" value="DNA polymerase eta subunit"/>
    <property type="match status" value="1"/>
</dbReference>
<keyword evidence="3" id="KW-0479">Metal-binding</keyword>
<dbReference type="Gene3D" id="1.10.150.20">
    <property type="entry name" value="5' to 3' exonuclease, C-terminal subdomain"/>
    <property type="match status" value="1"/>
</dbReference>
<dbReference type="SUPFAM" id="SSF56672">
    <property type="entry name" value="DNA/RNA polymerases"/>
    <property type="match status" value="1"/>
</dbReference>
<keyword evidence="14" id="KW-1185">Reference proteome</keyword>
<name>A0A8H6WXH1_9AGAR</name>
<evidence type="ECO:0000256" key="2">
    <source>
        <dbReference type="ARBA" id="ARBA00022679"/>
    </source>
</evidence>
<evidence type="ECO:0000256" key="8">
    <source>
        <dbReference type="ARBA" id="ARBA00023242"/>
    </source>
</evidence>
<dbReference type="InterPro" id="IPR043502">
    <property type="entry name" value="DNA/RNA_pol_sf"/>
</dbReference>
<feature type="transmembrane region" description="Helical" evidence="11">
    <location>
        <begin position="960"/>
        <end position="982"/>
    </location>
</feature>
<dbReference type="SUPFAM" id="SSF81321">
    <property type="entry name" value="Family A G protein-coupled receptor-like"/>
    <property type="match status" value="1"/>
</dbReference>
<feature type="transmembrane region" description="Helical" evidence="11">
    <location>
        <begin position="868"/>
        <end position="893"/>
    </location>
</feature>
<keyword evidence="11" id="KW-0812">Transmembrane</keyword>
<feature type="compositionally biased region" description="Low complexity" evidence="10">
    <location>
        <begin position="1134"/>
        <end position="1148"/>
    </location>
</feature>
<keyword evidence="6" id="KW-0862">Zinc</keyword>
<evidence type="ECO:0000256" key="6">
    <source>
        <dbReference type="ARBA" id="ARBA00022833"/>
    </source>
</evidence>
<evidence type="ECO:0000256" key="5">
    <source>
        <dbReference type="ARBA" id="ARBA00022771"/>
    </source>
</evidence>
<evidence type="ECO:0000256" key="10">
    <source>
        <dbReference type="SAM" id="MobiDB-lite"/>
    </source>
</evidence>
<feature type="compositionally biased region" description="Basic and acidic residues" evidence="10">
    <location>
        <begin position="609"/>
        <end position="628"/>
    </location>
</feature>
<dbReference type="PROSITE" id="PS50173">
    <property type="entry name" value="UMUC"/>
    <property type="match status" value="1"/>
</dbReference>
<evidence type="ECO:0000313" key="14">
    <source>
        <dbReference type="Proteomes" id="UP000620124"/>
    </source>
</evidence>
<feature type="compositionally biased region" description="Pro residues" evidence="10">
    <location>
        <begin position="1226"/>
        <end position="1236"/>
    </location>
</feature>
<dbReference type="GO" id="GO:0007064">
    <property type="term" value="P:mitotic sister chromatid cohesion"/>
    <property type="evidence" value="ECO:0007669"/>
    <property type="project" value="UniProtKB-ARBA"/>
</dbReference>
<dbReference type="InterPro" id="IPR017961">
    <property type="entry name" value="DNA_pol_Y-fam_little_finger"/>
</dbReference>
<feature type="region of interest" description="Disordered" evidence="10">
    <location>
        <begin position="1226"/>
        <end position="1276"/>
    </location>
</feature>
<dbReference type="GO" id="GO:0035861">
    <property type="term" value="C:site of double-strand break"/>
    <property type="evidence" value="ECO:0007669"/>
    <property type="project" value="TreeGrafter"/>
</dbReference>
<keyword evidence="11" id="KW-1133">Transmembrane helix</keyword>
<dbReference type="Pfam" id="PF21704">
    <property type="entry name" value="POLH-Rev1_HhH"/>
    <property type="match status" value="1"/>
</dbReference>
<dbReference type="AlphaFoldDB" id="A0A8H6WXH1"/>
<feature type="compositionally biased region" description="Polar residues" evidence="10">
    <location>
        <begin position="1038"/>
        <end position="1055"/>
    </location>
</feature>
<dbReference type="GO" id="GO:0003887">
    <property type="term" value="F:DNA-directed DNA polymerase activity"/>
    <property type="evidence" value="ECO:0007669"/>
    <property type="project" value="TreeGrafter"/>
</dbReference>
<reference evidence="13" key="1">
    <citation type="submission" date="2020-05" db="EMBL/GenBank/DDBJ databases">
        <title>Mycena genomes resolve the evolution of fungal bioluminescence.</title>
        <authorList>
            <person name="Tsai I.J."/>
        </authorList>
    </citation>
    <scope>NUCLEOTIDE SEQUENCE</scope>
    <source>
        <strain evidence="13">CCC161011</strain>
    </source>
</reference>
<evidence type="ECO:0000259" key="12">
    <source>
        <dbReference type="PROSITE" id="PS50173"/>
    </source>
</evidence>
<feature type="transmembrane region" description="Helical" evidence="11">
    <location>
        <begin position="819"/>
        <end position="842"/>
    </location>
</feature>
<dbReference type="GO" id="GO:0042276">
    <property type="term" value="P:error-prone translesion synthesis"/>
    <property type="evidence" value="ECO:0007669"/>
    <property type="project" value="TreeGrafter"/>
</dbReference>
<keyword evidence="7" id="KW-0234">DNA repair</keyword>
<sequence length="1276" mass="141943">MSAKPPSHLKSLWKGKEKSTESIPSDFDDLDPTITYRTLFAQNLGVRDPLRVIALCDSDAFYAACEMVRLGIPDKPLVVLQWQMLIAVNYPARKFGITRMMNLQDAKKLCPELIVVHVATYKEGEKEPGYWDNPDTRTHKVSLDLYRRESVKMLQMYKDGLPENAEVEKASIDEAFMDLTRPVRQIILDRYPYLAQVPDDAPLGLDTPLPPPPQVSWDGLGALVPMDPSLEEELEVPSTWHDVALSIGAECMEKVRQQISAKLGYTTSAGIARNKFLAKLCASYRKPMNQSILRNAAIPNYLKPMAFQKIRFLGGKLGKTLAEEYDVSTVADLLPISLGKHEMQNKFGEESLWIYEVLRQVQRYRHAFCNVLTRFCRGIDYSEVKEKQNVNKSMLASKNLPQPITKVSEGYHWIRVLAAELALRLNEAREATPQLWPKTIVLSARNVKAQDTRRSKQAPWPFVREVTVEVVAAAADKLWKELADPHAPMKIIGISLAFTGVEGIESGLKSIDAFFKNPAKPNSKRALEDDADDAADDATTQRTTKNISKDLASFVCSRCGQRSSLPPSATRTEAERRTALALIQMEHEDFHLALDLSKVPDNDAPPVREATKGRTDSKPRRNVEKSLLRESQSSSAKHAAVMGFRDNGIVIPERKLGRVSDGYPHILKESLRPPALEAPFNSLLRMSTLEFFRFTPQEIPGAIVVNAFAILSALALLSVALRVIFLALRRFFSSSPNADSREYVFFNTVLGNYAACLYNSIAGIMGLNQLLHGGIQEGSYCTTQAVVMQVGNFAGAYFTIAIAIHTVNSLVLKRRQSTWICITTIAVGWMASAALAAAPLLLKRPLGPRYGISGLSCGIRDVYPQSLFFFHLLPIFITSMVSALLYSLIFLVLRGTLVIKGGLKFSLDPNERWGGNVQNYHRFVARIARSMLWFPIAYILFLVPYSVTRLIDLSGRVCPFPLLVAAYVCWFMLGVANVLTLYNTFRVLGPAFNAKTTSQKDLESNVSGTRRVMPPMIAAGEREYSYHPSDTMSEKSSRPNSLSSFNQVQPASSENPGMPFQLRAPPLAARIQERREEYTNDLSRTHSRTDSEHSNWTATPSFYSYDTTATLDAPRPMKGRVSQLLLNEPVVNGTPSRVRSTSPRRLTPLSEPPIQSLPAPPRMNRQVAAKRPVSVAPSSPHESMEIRYSNGSSEMDITGWLDQQRPDGYMPRGLVSAVGTNYTVPPIPADEIPPVPSRNGSVDITRSRSAVAHAERGRGRVVNPARPRGNSTPDRA</sequence>
<keyword evidence="11" id="KW-0472">Membrane</keyword>
<feature type="transmembrane region" description="Helical" evidence="11">
    <location>
        <begin position="786"/>
        <end position="807"/>
    </location>
</feature>
<organism evidence="13 14">
    <name type="scientific">Mycena venus</name>
    <dbReference type="NCBI Taxonomy" id="2733690"/>
    <lineage>
        <taxon>Eukaryota</taxon>
        <taxon>Fungi</taxon>
        <taxon>Dikarya</taxon>
        <taxon>Basidiomycota</taxon>
        <taxon>Agaricomycotina</taxon>
        <taxon>Agaricomycetes</taxon>
        <taxon>Agaricomycetidae</taxon>
        <taxon>Agaricales</taxon>
        <taxon>Marasmiineae</taxon>
        <taxon>Mycenaceae</taxon>
        <taxon>Mycena</taxon>
    </lineage>
</organism>
<keyword evidence="8" id="KW-0539">Nucleus</keyword>
<evidence type="ECO:0000313" key="13">
    <source>
        <dbReference type="EMBL" id="KAF7330304.1"/>
    </source>
</evidence>
<dbReference type="OrthoDB" id="5723at2759"/>
<dbReference type="InterPro" id="IPR036775">
    <property type="entry name" value="DNA_pol_Y-fam_lit_finger_sf"/>
</dbReference>
<feature type="region of interest" description="Disordered" evidence="10">
    <location>
        <begin position="1024"/>
        <end position="1061"/>
    </location>
</feature>
<dbReference type="GO" id="GO:0008270">
    <property type="term" value="F:zinc ion binding"/>
    <property type="evidence" value="ECO:0007669"/>
    <property type="project" value="UniProtKB-KW"/>
</dbReference>
<dbReference type="EMBL" id="JACAZI010000033">
    <property type="protein sequence ID" value="KAF7330304.1"/>
    <property type="molecule type" value="Genomic_DNA"/>
</dbReference>
<feature type="compositionally biased region" description="Polar residues" evidence="10">
    <location>
        <begin position="1238"/>
        <end position="1248"/>
    </location>
</feature>
<dbReference type="Pfam" id="PF11799">
    <property type="entry name" value="IMS_C"/>
    <property type="match status" value="1"/>
</dbReference>
<dbReference type="Gene3D" id="3.40.1170.60">
    <property type="match status" value="1"/>
</dbReference>
<proteinExistence type="predicted"/>
<dbReference type="Gene3D" id="3.30.70.270">
    <property type="match status" value="1"/>
</dbReference>
<comment type="subcellular location">
    <subcellularLocation>
        <location evidence="1">Nucleus</location>
    </subcellularLocation>
</comment>
<dbReference type="GO" id="GO:0009314">
    <property type="term" value="P:response to radiation"/>
    <property type="evidence" value="ECO:0007669"/>
    <property type="project" value="TreeGrafter"/>
</dbReference>
<dbReference type="Gene3D" id="1.20.1070.10">
    <property type="entry name" value="Rhodopsin 7-helix transmembrane proteins"/>
    <property type="match status" value="1"/>
</dbReference>
<evidence type="ECO:0000256" key="11">
    <source>
        <dbReference type="SAM" id="Phobius"/>
    </source>
</evidence>